<dbReference type="SUPFAM" id="SSF56112">
    <property type="entry name" value="Protein kinase-like (PK-like)"/>
    <property type="match status" value="1"/>
</dbReference>
<feature type="region of interest" description="Disordered" evidence="7">
    <location>
        <begin position="546"/>
        <end position="576"/>
    </location>
</feature>
<feature type="region of interest" description="Disordered" evidence="7">
    <location>
        <begin position="139"/>
        <end position="172"/>
    </location>
</feature>
<feature type="compositionally biased region" description="Polar residues" evidence="7">
    <location>
        <begin position="1336"/>
        <end position="1355"/>
    </location>
</feature>
<evidence type="ECO:0000256" key="5">
    <source>
        <dbReference type="ARBA" id="ARBA00022840"/>
    </source>
</evidence>
<evidence type="ECO:0000256" key="4">
    <source>
        <dbReference type="ARBA" id="ARBA00022777"/>
    </source>
</evidence>
<feature type="compositionally biased region" description="Basic and acidic residues" evidence="7">
    <location>
        <begin position="139"/>
        <end position="162"/>
    </location>
</feature>
<feature type="region of interest" description="Disordered" evidence="7">
    <location>
        <begin position="955"/>
        <end position="1110"/>
    </location>
</feature>
<feature type="compositionally biased region" description="Low complexity" evidence="7">
    <location>
        <begin position="163"/>
        <end position="172"/>
    </location>
</feature>
<keyword evidence="3 6" id="KW-0547">Nucleotide-binding</keyword>
<comment type="caution">
    <text evidence="9">The sequence shown here is derived from an EMBL/GenBank/DDBJ whole genome shotgun (WGS) entry which is preliminary data.</text>
</comment>
<feature type="compositionally biased region" description="Polar residues" evidence="7">
    <location>
        <begin position="983"/>
        <end position="996"/>
    </location>
</feature>
<feature type="compositionally biased region" description="Basic and acidic residues" evidence="7">
    <location>
        <begin position="1092"/>
        <end position="1109"/>
    </location>
</feature>
<feature type="region of interest" description="Disordered" evidence="7">
    <location>
        <begin position="208"/>
        <end position="269"/>
    </location>
</feature>
<evidence type="ECO:0000256" key="7">
    <source>
        <dbReference type="SAM" id="MobiDB-lite"/>
    </source>
</evidence>
<feature type="compositionally biased region" description="Low complexity" evidence="7">
    <location>
        <begin position="1303"/>
        <end position="1321"/>
    </location>
</feature>
<dbReference type="PROSITE" id="PS00107">
    <property type="entry name" value="PROTEIN_KINASE_ATP"/>
    <property type="match status" value="1"/>
</dbReference>
<keyword evidence="4" id="KW-0418">Kinase</keyword>
<gene>
    <name evidence="9" type="ORF">H2201_004809</name>
</gene>
<dbReference type="InterPro" id="IPR017441">
    <property type="entry name" value="Protein_kinase_ATP_BS"/>
</dbReference>
<feature type="region of interest" description="Disordered" evidence="7">
    <location>
        <begin position="1134"/>
        <end position="1449"/>
    </location>
</feature>
<dbReference type="Pfam" id="PF00069">
    <property type="entry name" value="Pkinase"/>
    <property type="match status" value="2"/>
</dbReference>
<evidence type="ECO:0000256" key="2">
    <source>
        <dbReference type="ARBA" id="ARBA00022679"/>
    </source>
</evidence>
<dbReference type="SMART" id="SM00220">
    <property type="entry name" value="S_TKc"/>
    <property type="match status" value="1"/>
</dbReference>
<feature type="compositionally biased region" description="Polar residues" evidence="7">
    <location>
        <begin position="1230"/>
        <end position="1239"/>
    </location>
</feature>
<dbReference type="PROSITE" id="PS50011">
    <property type="entry name" value="PROTEIN_KINASE_DOM"/>
    <property type="match status" value="1"/>
</dbReference>
<feature type="compositionally biased region" description="Low complexity" evidence="7">
    <location>
        <begin position="1134"/>
        <end position="1146"/>
    </location>
</feature>
<feature type="compositionally biased region" description="Basic and acidic residues" evidence="7">
    <location>
        <begin position="1009"/>
        <end position="1019"/>
    </location>
</feature>
<evidence type="ECO:0000256" key="6">
    <source>
        <dbReference type="PROSITE-ProRule" id="PRU10141"/>
    </source>
</evidence>
<feature type="compositionally biased region" description="Polar residues" evidence="7">
    <location>
        <begin position="913"/>
        <end position="922"/>
    </location>
</feature>
<feature type="compositionally biased region" description="Basic and acidic residues" evidence="7">
    <location>
        <begin position="1199"/>
        <end position="1227"/>
    </location>
</feature>
<feature type="domain" description="Protein kinase" evidence="8">
    <location>
        <begin position="319"/>
        <end position="841"/>
    </location>
</feature>
<dbReference type="PANTHER" id="PTHR43895:SF152">
    <property type="entry name" value="SERINE_THREONINE-PROTEIN KINASE TOS3"/>
    <property type="match status" value="1"/>
</dbReference>
<accession>A0ABQ9NTX6</accession>
<proteinExistence type="predicted"/>
<organism evidence="9 10">
    <name type="scientific">Coniosporium apollinis</name>
    <dbReference type="NCBI Taxonomy" id="61459"/>
    <lineage>
        <taxon>Eukaryota</taxon>
        <taxon>Fungi</taxon>
        <taxon>Dikarya</taxon>
        <taxon>Ascomycota</taxon>
        <taxon>Pezizomycotina</taxon>
        <taxon>Dothideomycetes</taxon>
        <taxon>Dothideomycetes incertae sedis</taxon>
        <taxon>Coniosporium</taxon>
    </lineage>
</organism>
<keyword evidence="5 6" id="KW-0067">ATP-binding</keyword>
<dbReference type="EMBL" id="JAPDRL010000032">
    <property type="protein sequence ID" value="KAJ9665148.1"/>
    <property type="molecule type" value="Genomic_DNA"/>
</dbReference>
<feature type="compositionally biased region" description="Polar residues" evidence="7">
    <location>
        <begin position="1147"/>
        <end position="1157"/>
    </location>
</feature>
<dbReference type="InterPro" id="IPR000719">
    <property type="entry name" value="Prot_kinase_dom"/>
</dbReference>
<feature type="compositionally biased region" description="Low complexity" evidence="7">
    <location>
        <begin position="1158"/>
        <end position="1169"/>
    </location>
</feature>
<keyword evidence="2" id="KW-0808">Transferase</keyword>
<protein>
    <recommendedName>
        <fullName evidence="8">Protein kinase domain-containing protein</fullName>
    </recommendedName>
</protein>
<evidence type="ECO:0000313" key="10">
    <source>
        <dbReference type="Proteomes" id="UP001172684"/>
    </source>
</evidence>
<name>A0ABQ9NTX6_9PEZI</name>
<evidence type="ECO:0000259" key="8">
    <source>
        <dbReference type="PROSITE" id="PS50011"/>
    </source>
</evidence>
<evidence type="ECO:0000313" key="9">
    <source>
        <dbReference type="EMBL" id="KAJ9665148.1"/>
    </source>
</evidence>
<feature type="compositionally biased region" description="Polar residues" evidence="7">
    <location>
        <begin position="1422"/>
        <end position="1436"/>
    </location>
</feature>
<feature type="region of interest" description="Disordered" evidence="7">
    <location>
        <begin position="894"/>
        <end position="941"/>
    </location>
</feature>
<dbReference type="Gene3D" id="1.10.510.10">
    <property type="entry name" value="Transferase(Phosphotransferase) domain 1"/>
    <property type="match status" value="1"/>
</dbReference>
<evidence type="ECO:0000256" key="1">
    <source>
        <dbReference type="ARBA" id="ARBA00022527"/>
    </source>
</evidence>
<sequence>MNAPDAESGCIPGQEEEEQTRNSPTSSVCYLGQVESELKRILKMTEGPSTNDHGANAGREPSPRQPQSSDNESDITPRSEAPEAPSCAETPADYYGSTTGNYFSPRPMRVYPTYLPTSAPPSADTSPIQSLNASTTSIDKHLEHPPSTAEHNERPTVHRDLSDSSTASSSTVKASVLDYLMRSSASQRPHREYPNQAYSALQSQLYPSPYHPRQLSRALSCHPSDLGHHPPSHAVASGHPQDHGFGETRTRTAGNSPIGSPGLFTPSTPPIRPLLGPSDEHGFYSSPYLHFTQRQAPKETHIADVDVDPISGRKVINHYEVIDELGRGVHGKVKLGRNLQTGQYVAIKIVERYSKKRRLGKNTSQEDKIKKEIAILKKARHDNIVSLLEVIDDPAVRKVYIILEHVELGEVKWRHEAEKEIALVEYRRIQREAAGIFDSAAAAIEDERILQVARRRREQKERRRLREVHGRTMRTAGPEAWSLEHGGDTDDDISDFDTASRVSTAGSEWDRREGLEVLANRHTLAPSPTPMPPLAEDEMATLTKDGEEALERSKASSSSLKGLSDKPSSVSPTGLEGTMYGAYEPVVVRGRTPSIAGSAASGPAWGDDGGEVPEHFRYVPVMTLSAARQVLRDTVLGLEYLHFQGVIHRDIKPANLLQTRDHKIKISDFGVSYLGRGLGDYANGEQSESDAADIDEAVELAKTVGTPAFYAPELCQTDPDPDVEAPPVTGQIDVWALGVTLFCLVFGRVPFHANDTFALMRRISEEEVYIPRQRLRAVDECVRSRPSSHGRLMPMNSNKRAPHDLEYEDIGEDLHHLLRRLLEKDPRRRITLHEVKCHSWLLADLDARAWLESTSVDRREHGRRIEVSKEDVDKAVVPLNLIERMLSGTRSGIRRLGGALGLGKGDKSRKRAQSSATNTDTGPPSAASSSSTISQDARRPSLKVDEQLFSALKASRAEGEHPLSQSVTASPEPKEHSQFFLEPSSQPSSRPETPNDSSEKASRTAGPTDRQRPMMERAKSTAASRRTIKPSDVPRTDRAVSPAVPPPTLSTPIALDTASSSSLSGLLGGAGRRIIRNMRSRERSSTTQADQGRTKSIDRVMDRNTDAHGEPSLALSNAVAEGHVNLPEALQEISPAPSSVASPTSPQRNLHVTDNIVSRNSSLSSASSRPSRRQSRADPPQLPQSPQQAAGGCSSLPRETSDDRISRAREEQWRRRILEDSIDRDRPGSAQFSRPTSALGQGPCPPSPDDQIFLRQEAAKAQADQVSPLEMSPIGYPPGLQSGPVTSNSSEDHLTSGLSQSTSNPSIPSDISASSSIVPDDGVTLGKHSEAAEYSSGDTATEGYNSAANYSSGDTPVSPHRTLEEDDGYAGDHAVESEDEDDSDEDELLMMNSRKNKAAGRIRSNSISNAQLARKHAVHGSGASSIKSTRSGSNGTVKRVPRSQLEADD</sequence>
<feature type="region of interest" description="Disordered" evidence="7">
    <location>
        <begin position="1"/>
        <end position="108"/>
    </location>
</feature>
<dbReference type="InterPro" id="IPR011009">
    <property type="entry name" value="Kinase-like_dom_sf"/>
</dbReference>
<feature type="binding site" evidence="6">
    <location>
        <position position="348"/>
    </location>
    <ligand>
        <name>ATP</name>
        <dbReference type="ChEBI" id="CHEBI:30616"/>
    </ligand>
</feature>
<dbReference type="PANTHER" id="PTHR43895">
    <property type="entry name" value="CALCIUM/CALMODULIN-DEPENDENT PROTEIN KINASE KINASE-RELATED"/>
    <property type="match status" value="1"/>
</dbReference>
<dbReference type="Proteomes" id="UP001172684">
    <property type="component" value="Unassembled WGS sequence"/>
</dbReference>
<reference evidence="9" key="1">
    <citation type="submission" date="2022-10" db="EMBL/GenBank/DDBJ databases">
        <title>Culturing micro-colonial fungi from biological soil crusts in the Mojave desert and describing Neophaeococcomyces mojavensis, and introducing the new genera and species Taxawa tesnikishii.</title>
        <authorList>
            <person name="Kurbessoian T."/>
            <person name="Stajich J.E."/>
        </authorList>
    </citation>
    <scope>NUCLEOTIDE SEQUENCE</scope>
    <source>
        <strain evidence="9">TK_1</strain>
    </source>
</reference>
<keyword evidence="10" id="KW-1185">Reference proteome</keyword>
<keyword evidence="1" id="KW-0723">Serine/threonine-protein kinase</keyword>
<feature type="compositionally biased region" description="Low complexity" evidence="7">
    <location>
        <begin position="555"/>
        <end position="569"/>
    </location>
</feature>
<feature type="compositionally biased region" description="Polar residues" evidence="7">
    <location>
        <begin position="65"/>
        <end position="74"/>
    </location>
</feature>
<dbReference type="Gene3D" id="3.30.200.20">
    <property type="entry name" value="Phosphorylase Kinase, domain 1"/>
    <property type="match status" value="1"/>
</dbReference>
<feature type="compositionally biased region" description="Basic and acidic residues" evidence="7">
    <location>
        <begin position="240"/>
        <end position="250"/>
    </location>
</feature>
<feature type="compositionally biased region" description="Acidic residues" evidence="7">
    <location>
        <begin position="1377"/>
        <end position="1388"/>
    </location>
</feature>
<evidence type="ECO:0000256" key="3">
    <source>
        <dbReference type="ARBA" id="ARBA00022741"/>
    </source>
</evidence>